<dbReference type="EMBL" id="JANPWB010000008">
    <property type="protein sequence ID" value="KAJ1162888.1"/>
    <property type="molecule type" value="Genomic_DNA"/>
</dbReference>
<feature type="compositionally biased region" description="Basic and acidic residues" evidence="1">
    <location>
        <begin position="80"/>
        <end position="98"/>
    </location>
</feature>
<organism evidence="2 3">
    <name type="scientific">Pleurodeles waltl</name>
    <name type="common">Iberian ribbed newt</name>
    <dbReference type="NCBI Taxonomy" id="8319"/>
    <lineage>
        <taxon>Eukaryota</taxon>
        <taxon>Metazoa</taxon>
        <taxon>Chordata</taxon>
        <taxon>Craniata</taxon>
        <taxon>Vertebrata</taxon>
        <taxon>Euteleostomi</taxon>
        <taxon>Amphibia</taxon>
        <taxon>Batrachia</taxon>
        <taxon>Caudata</taxon>
        <taxon>Salamandroidea</taxon>
        <taxon>Salamandridae</taxon>
        <taxon>Pleurodelinae</taxon>
        <taxon>Pleurodeles</taxon>
    </lineage>
</organism>
<sequence>MKKKYLAHCLSNQHSCFLPPLHRDFLKRLNSGWEAWPQKEQQCLKRQVLGDREQVRLLKSQQTPSWPQAPRRCPRPSPTYHERAGVRARERDSYTATK</sequence>
<gene>
    <name evidence="2" type="ORF">NDU88_003352</name>
</gene>
<dbReference type="AlphaFoldDB" id="A0AAV7SG96"/>
<proteinExistence type="predicted"/>
<protein>
    <submittedName>
        <fullName evidence="2">Uncharacterized protein</fullName>
    </submittedName>
</protein>
<evidence type="ECO:0000313" key="2">
    <source>
        <dbReference type="EMBL" id="KAJ1162888.1"/>
    </source>
</evidence>
<comment type="caution">
    <text evidence="2">The sequence shown here is derived from an EMBL/GenBank/DDBJ whole genome shotgun (WGS) entry which is preliminary data.</text>
</comment>
<evidence type="ECO:0000256" key="1">
    <source>
        <dbReference type="SAM" id="MobiDB-lite"/>
    </source>
</evidence>
<reference evidence="2" key="1">
    <citation type="journal article" date="2022" name="bioRxiv">
        <title>Sequencing and chromosome-scale assembly of the giantPleurodeles waltlgenome.</title>
        <authorList>
            <person name="Brown T."/>
            <person name="Elewa A."/>
            <person name="Iarovenko S."/>
            <person name="Subramanian E."/>
            <person name="Araus A.J."/>
            <person name="Petzold A."/>
            <person name="Susuki M."/>
            <person name="Suzuki K.-i.T."/>
            <person name="Hayashi T."/>
            <person name="Toyoda A."/>
            <person name="Oliveira C."/>
            <person name="Osipova E."/>
            <person name="Leigh N.D."/>
            <person name="Simon A."/>
            <person name="Yun M.H."/>
        </authorList>
    </citation>
    <scope>NUCLEOTIDE SEQUENCE</scope>
    <source>
        <strain evidence="2">20211129_DDA</strain>
        <tissue evidence="2">Liver</tissue>
    </source>
</reference>
<keyword evidence="3" id="KW-1185">Reference proteome</keyword>
<evidence type="ECO:0000313" key="3">
    <source>
        <dbReference type="Proteomes" id="UP001066276"/>
    </source>
</evidence>
<dbReference type="Proteomes" id="UP001066276">
    <property type="component" value="Chromosome 4_2"/>
</dbReference>
<accession>A0AAV7SG96</accession>
<feature type="region of interest" description="Disordered" evidence="1">
    <location>
        <begin position="59"/>
        <end position="98"/>
    </location>
</feature>
<name>A0AAV7SG96_PLEWA</name>